<feature type="domain" description="Trimeric autotransporter adhesin YadA-like stalk" evidence="3">
    <location>
        <begin position="948"/>
        <end position="971"/>
    </location>
</feature>
<feature type="domain" description="Trimeric autotransporter adhesin YadA-like head" evidence="2">
    <location>
        <begin position="294"/>
        <end position="320"/>
    </location>
</feature>
<feature type="region of interest" description="Disordered" evidence="1">
    <location>
        <begin position="37"/>
        <end position="60"/>
    </location>
</feature>
<dbReference type="GO" id="GO:0019867">
    <property type="term" value="C:outer membrane"/>
    <property type="evidence" value="ECO:0007669"/>
    <property type="project" value="InterPro"/>
</dbReference>
<feature type="domain" description="Trimeric autotransporter adhesin YadA-like stalk" evidence="3">
    <location>
        <begin position="761"/>
        <end position="793"/>
    </location>
</feature>
<evidence type="ECO:0000259" key="2">
    <source>
        <dbReference type="Pfam" id="PF05658"/>
    </source>
</evidence>
<dbReference type="SUPFAM" id="SSF101967">
    <property type="entry name" value="Adhesin YadA, collagen-binding domain"/>
    <property type="match status" value="6"/>
</dbReference>
<accession>A0A370WRT7</accession>
<comment type="caution">
    <text evidence="4">The sequence shown here is derived from an EMBL/GenBank/DDBJ whole genome shotgun (WGS) entry which is preliminary data.</text>
</comment>
<dbReference type="Pfam" id="PF05662">
    <property type="entry name" value="YadA_stalk"/>
    <property type="match status" value="5"/>
</dbReference>
<dbReference type="EMBL" id="QRBE01000021">
    <property type="protein sequence ID" value="RDS78844.1"/>
    <property type="molecule type" value="Genomic_DNA"/>
</dbReference>
<dbReference type="Gene3D" id="2.150.10.10">
    <property type="entry name" value="Serralysin-like metalloprotease, C-terminal"/>
    <property type="match status" value="7"/>
</dbReference>
<dbReference type="InterPro" id="IPR008640">
    <property type="entry name" value="Adhesin_Head_dom"/>
</dbReference>
<feature type="domain" description="Trimeric autotransporter adhesin YadA-like head" evidence="2">
    <location>
        <begin position="607"/>
        <end position="627"/>
    </location>
</feature>
<evidence type="ECO:0000259" key="3">
    <source>
        <dbReference type="Pfam" id="PF05662"/>
    </source>
</evidence>
<feature type="domain" description="Trimeric autotransporter adhesin YadA-like head" evidence="2">
    <location>
        <begin position="325"/>
        <end position="350"/>
    </location>
</feature>
<feature type="domain" description="Trimeric autotransporter adhesin YadA-like head" evidence="2">
    <location>
        <begin position="475"/>
        <end position="499"/>
    </location>
</feature>
<dbReference type="RefSeq" id="WP_230474975.1">
    <property type="nucleotide sequence ID" value="NZ_QRBE01000021.1"/>
</dbReference>
<feature type="domain" description="Trimeric autotransporter adhesin YadA-like head" evidence="2">
    <location>
        <begin position="717"/>
        <end position="743"/>
    </location>
</feature>
<feature type="compositionally biased region" description="Polar residues" evidence="1">
    <location>
        <begin position="7"/>
        <end position="17"/>
    </location>
</feature>
<dbReference type="CDD" id="cd12820">
    <property type="entry name" value="LbR_YadA-like"/>
    <property type="match status" value="1"/>
</dbReference>
<feature type="domain" description="Trimeric autotransporter adhesin YadA-like head" evidence="2">
    <location>
        <begin position="254"/>
        <end position="280"/>
    </location>
</feature>
<dbReference type="Gene3D" id="1.20.5.170">
    <property type="match status" value="1"/>
</dbReference>
<evidence type="ECO:0008006" key="6">
    <source>
        <dbReference type="Google" id="ProtNLM"/>
    </source>
</evidence>
<feature type="domain" description="Trimeric autotransporter adhesin YadA-like head" evidence="2">
    <location>
        <begin position="899"/>
        <end position="921"/>
    </location>
</feature>
<evidence type="ECO:0000256" key="1">
    <source>
        <dbReference type="SAM" id="MobiDB-lite"/>
    </source>
</evidence>
<feature type="domain" description="Trimeric autotransporter adhesin YadA-like head" evidence="2">
    <location>
        <begin position="182"/>
        <end position="206"/>
    </location>
</feature>
<feature type="non-terminal residue" evidence="4">
    <location>
        <position position="1020"/>
    </location>
</feature>
<dbReference type="Gene3D" id="2.60.40.4050">
    <property type="match status" value="1"/>
</dbReference>
<dbReference type="AlphaFoldDB" id="A0A370WRT7"/>
<proteinExistence type="predicted"/>
<feature type="domain" description="Trimeric autotransporter adhesin YadA-like stalk" evidence="3">
    <location>
        <begin position="633"/>
        <end position="661"/>
    </location>
</feature>
<gene>
    <name evidence="4" type="ORF">DWU98_20595</name>
</gene>
<dbReference type="Pfam" id="PF05658">
    <property type="entry name" value="YadA_head"/>
    <property type="match status" value="11"/>
</dbReference>
<dbReference type="InterPro" id="IPR011049">
    <property type="entry name" value="Serralysin-like_metalloprot_C"/>
</dbReference>
<dbReference type="InterPro" id="IPR008635">
    <property type="entry name" value="Coiled_stalk_dom"/>
</dbReference>
<sequence>MKKHNGHSQNQVKSQARTMPGGLQAALAKNIARALARDDGPSGTRYPSGVRVAKGKGGTGAKSAGINAALEDTYIKVLGGTAASASGATGTPYAVAIGSGANAVGAIAIGSSAFATRQSTDGLNYYDYSGLAIGNNAKSYAKGVALGLNANASGLYGSVALGSDCSATGSSSAAIGDSATTTGDYAVALGTSANASTNGSVALGSGTTAASASGWSALAVGQNCHATGDAAAALGNGGNATGYGALAVGRGALANADRALAMGTAANATDTYAIAIGSGANASNSYGIAIQGTASGDHATAIGSGASAGAQYAAAIGQQAAVTAAANNSVALGYAANASAANAVALGASSAATEANTISVSGSKVRRKIVNMEPGIIASTSTDAVNGSQLYGTAHSVASALDGNSVVNADGTLSAPSYPLVNGGTQNNVGAALDALDGALTAIGDQVKELEEAGLETLHYFKAEGPANGSDDADASGDKAVAIGSNADASADGAIAIGQTALALADGAIAIGVNANPPTNKLHTNSIAIGTSTTAGYPGTVAIGNEAASAQNSVAVGDAAKARNKNDTAIGAGATASFDATAIGQAAAAISGSTAIGVGATTIASSNAVALGAHSSTTRNDTVAVGAVGSERQIVNLAPGTQGKDAVNVNQLKPMVAAFGGGASIDPSTGAVTGPTYTFANGDQYTTLQAALSALDEATTEENPYLAVNSTGPNARASGSDAIALGSNTNATGDNAIAIGKNSLADVDDTVSFGNITLKRKLVNVAPGVVSPVSTDAINGSQLYDTNQQLSALQNTWDNSGLIDPKTGTLLAVTYSNPSKSLIVLGSVGSPVEILNVAPGIQPTDAVNLTQLTDAVDELRSEISNGTPYVKVNSTGAVANAIGQDAIAIGLASLATVADATAMGARARASATQSVAIGSDSLADTPMTVSIGNAASGVTRRLVSLQAGITAADAVNVSQLKPMVTALGGGASIDPSTGAVTGPTYDLVNGGTQTTLQGALYALDQAVSNGSGANNPYLAV</sequence>
<protein>
    <recommendedName>
        <fullName evidence="6">Adhesin</fullName>
    </recommendedName>
</protein>
<organism evidence="4 5">
    <name type="scientific">Dyella monticola</name>
    <dbReference type="NCBI Taxonomy" id="1927958"/>
    <lineage>
        <taxon>Bacteria</taxon>
        <taxon>Pseudomonadati</taxon>
        <taxon>Pseudomonadota</taxon>
        <taxon>Gammaproteobacteria</taxon>
        <taxon>Lysobacterales</taxon>
        <taxon>Rhodanobacteraceae</taxon>
        <taxon>Dyella</taxon>
    </lineage>
</organism>
<reference evidence="4 5" key="1">
    <citation type="submission" date="2018-07" db="EMBL/GenBank/DDBJ databases">
        <title>Dyella monticola sp. nov. and Dyella psychrodurans sp. nov. isolated from monsoon evergreen broad-leaved forest soil of Dinghu Mountain, China.</title>
        <authorList>
            <person name="Gao Z."/>
            <person name="Qiu L."/>
        </authorList>
    </citation>
    <scope>NUCLEOTIDE SEQUENCE [LARGE SCALE GENOMIC DNA]</scope>
    <source>
        <strain evidence="4 5">4G-K06</strain>
    </source>
</reference>
<feature type="domain" description="Trimeric autotransporter adhesin YadA-like head" evidence="2">
    <location>
        <begin position="524"/>
        <end position="547"/>
    </location>
</feature>
<dbReference type="Proteomes" id="UP000254258">
    <property type="component" value="Unassembled WGS sequence"/>
</dbReference>
<feature type="domain" description="Trimeric autotransporter adhesin YadA-like stalk" evidence="3">
    <location>
        <begin position="368"/>
        <end position="410"/>
    </location>
</feature>
<evidence type="ECO:0000313" key="4">
    <source>
        <dbReference type="EMBL" id="RDS78844.1"/>
    </source>
</evidence>
<feature type="domain" description="Trimeric autotransporter adhesin YadA-like stalk" evidence="3">
    <location>
        <begin position="834"/>
        <end position="868"/>
    </location>
</feature>
<feature type="domain" description="Trimeric autotransporter adhesin YadA-like head" evidence="2">
    <location>
        <begin position="548"/>
        <end position="574"/>
    </location>
</feature>
<evidence type="ECO:0000313" key="5">
    <source>
        <dbReference type="Proteomes" id="UP000254258"/>
    </source>
</evidence>
<feature type="region of interest" description="Disordered" evidence="1">
    <location>
        <begin position="1"/>
        <end position="20"/>
    </location>
</feature>
<name>A0A370WRT7_9GAMM</name>
<keyword evidence="5" id="KW-1185">Reference proteome</keyword>
<feature type="domain" description="Trimeric autotransporter adhesin YadA-like head" evidence="2">
    <location>
        <begin position="144"/>
        <end position="163"/>
    </location>
</feature>